<keyword evidence="8" id="KW-1185">Reference proteome</keyword>
<evidence type="ECO:0000256" key="6">
    <source>
        <dbReference type="SAM" id="SignalP"/>
    </source>
</evidence>
<gene>
    <name evidence="7" type="ORF">NF557_02840</name>
</gene>
<dbReference type="PANTHER" id="PTHR30061:SF50">
    <property type="entry name" value="MALTOSE_MALTODEXTRIN-BINDING PERIPLASMIC PROTEIN"/>
    <property type="match status" value="1"/>
</dbReference>
<evidence type="ECO:0000256" key="2">
    <source>
        <dbReference type="ARBA" id="ARBA00022448"/>
    </source>
</evidence>
<dbReference type="PANTHER" id="PTHR30061">
    <property type="entry name" value="MALTOSE-BINDING PERIPLASMIC PROTEIN"/>
    <property type="match status" value="1"/>
</dbReference>
<dbReference type="EMBL" id="CP099490">
    <property type="protein sequence ID" value="USQ76880.1"/>
    <property type="molecule type" value="Genomic_DNA"/>
</dbReference>
<organism evidence="7 8">
    <name type="scientific">Ornithinimicrobium cryptoxanthini</name>
    <dbReference type="NCBI Taxonomy" id="2934161"/>
    <lineage>
        <taxon>Bacteria</taxon>
        <taxon>Bacillati</taxon>
        <taxon>Actinomycetota</taxon>
        <taxon>Actinomycetes</taxon>
        <taxon>Micrococcales</taxon>
        <taxon>Ornithinimicrobiaceae</taxon>
        <taxon>Ornithinimicrobium</taxon>
    </lineage>
</organism>
<evidence type="ECO:0000313" key="7">
    <source>
        <dbReference type="EMBL" id="USQ76880.1"/>
    </source>
</evidence>
<comment type="similarity">
    <text evidence="1">Belongs to the bacterial solute-binding protein 1 family.</text>
</comment>
<feature type="signal peptide" evidence="6">
    <location>
        <begin position="1"/>
        <end position="22"/>
    </location>
</feature>
<evidence type="ECO:0000256" key="3">
    <source>
        <dbReference type="ARBA" id="ARBA00022597"/>
    </source>
</evidence>
<dbReference type="Gene3D" id="3.40.190.10">
    <property type="entry name" value="Periplasmic binding protein-like II"/>
    <property type="match status" value="2"/>
</dbReference>
<feature type="region of interest" description="Disordered" evidence="5">
    <location>
        <begin position="21"/>
        <end position="73"/>
    </location>
</feature>
<sequence length="449" mass="46873">MKRTTGAIAMVGITALLLTACGGDTESDDPTTPDAPAAEAPADDETASEDAGEETEAPPAEEDAESTEPPVRDQNAELVIWSDDVRAPILTEFADQFGEEFGITVQVQVSTDVRQQFKDATNVDQGPDIIVGAHDWLGELVQNGTVAPIQMSEDVQAQFVPEALEATKFDGQIYGVPYATESLGLIRNTALAPEVPASMEELVANGSSMIEAGDADQVMVQAMGQQGDAYNAFPWLSAYGGGIFGVNSDGGWDAQNVIIDSPESIKGGEKIAWLGEEGALNVNVGGTEMEALFAEGKTPYMVSGPWAIANVKGAGIDYAIDPIPAFEDGGEPTPFLGVQMFYVSAKAKNGAIAQEFVNQYVPSLDLQLALFEAGDRPPALQEALDQVAADNEDIAAWSAAGQGAPPMPNIPAMNAVWGPLGQAAADIVSGDDPADRLTAAQEEVVAAIG</sequence>
<dbReference type="InterPro" id="IPR006060">
    <property type="entry name" value="Maltose/Cyclodextrin-bd"/>
</dbReference>
<feature type="compositionally biased region" description="Acidic residues" evidence="5">
    <location>
        <begin position="41"/>
        <end position="66"/>
    </location>
</feature>
<dbReference type="PROSITE" id="PS51257">
    <property type="entry name" value="PROKAR_LIPOPROTEIN"/>
    <property type="match status" value="1"/>
</dbReference>
<proteinExistence type="inferred from homology"/>
<reference evidence="7" key="1">
    <citation type="submission" date="2022-06" db="EMBL/GenBank/DDBJ databases">
        <title>Ornithinimicrobium JY.X270.</title>
        <authorList>
            <person name="Huang Y."/>
        </authorList>
    </citation>
    <scope>NUCLEOTIDE SEQUENCE</scope>
    <source>
        <strain evidence="7">JY.X270</strain>
    </source>
</reference>
<dbReference type="PRINTS" id="PR00181">
    <property type="entry name" value="MALTOSEBP"/>
</dbReference>
<dbReference type="RefSeq" id="WP_252621583.1">
    <property type="nucleotide sequence ID" value="NZ_CP099490.1"/>
</dbReference>
<dbReference type="InterPro" id="IPR006059">
    <property type="entry name" value="SBP"/>
</dbReference>
<evidence type="ECO:0000256" key="5">
    <source>
        <dbReference type="SAM" id="MobiDB-lite"/>
    </source>
</evidence>
<keyword evidence="4 6" id="KW-0732">Signal</keyword>
<evidence type="ECO:0000256" key="4">
    <source>
        <dbReference type="ARBA" id="ARBA00022729"/>
    </source>
</evidence>
<dbReference type="Pfam" id="PF13416">
    <property type="entry name" value="SBP_bac_8"/>
    <property type="match status" value="1"/>
</dbReference>
<name>A0ABY4YKU7_9MICO</name>
<evidence type="ECO:0000256" key="1">
    <source>
        <dbReference type="ARBA" id="ARBA00008520"/>
    </source>
</evidence>
<protein>
    <submittedName>
        <fullName evidence="7">Maltose ABC transporter substrate-binding protein</fullName>
    </submittedName>
</protein>
<keyword evidence="3" id="KW-0762">Sugar transport</keyword>
<dbReference type="Proteomes" id="UP001056535">
    <property type="component" value="Chromosome"/>
</dbReference>
<accession>A0ABY4YKU7</accession>
<keyword evidence="2" id="KW-0813">Transport</keyword>
<dbReference type="CDD" id="cd13586">
    <property type="entry name" value="PBP2_Maltose_binding_like"/>
    <property type="match status" value="1"/>
</dbReference>
<dbReference type="SUPFAM" id="SSF53850">
    <property type="entry name" value="Periplasmic binding protein-like II"/>
    <property type="match status" value="1"/>
</dbReference>
<feature type="chain" id="PRO_5046368325" evidence="6">
    <location>
        <begin position="23"/>
        <end position="449"/>
    </location>
</feature>
<evidence type="ECO:0000313" key="8">
    <source>
        <dbReference type="Proteomes" id="UP001056535"/>
    </source>
</evidence>